<gene>
    <name evidence="4" type="ORF">D0962_37830</name>
</gene>
<keyword evidence="1" id="KW-0175">Coiled coil</keyword>
<dbReference type="InterPro" id="IPR038280">
    <property type="entry name" value="ResT/TelK_cat_sf"/>
</dbReference>
<dbReference type="Proteomes" id="UP000473574">
    <property type="component" value="Unassembled WGS sequence"/>
</dbReference>
<evidence type="ECO:0000313" key="4">
    <source>
        <dbReference type="EMBL" id="NEZ68414.1"/>
    </source>
</evidence>
<evidence type="ECO:0000313" key="5">
    <source>
        <dbReference type="Proteomes" id="UP000473574"/>
    </source>
</evidence>
<evidence type="ECO:0000256" key="2">
    <source>
        <dbReference type="SAM" id="MobiDB-lite"/>
    </source>
</evidence>
<proteinExistence type="predicted"/>
<feature type="coiled-coil region" evidence="1">
    <location>
        <begin position="377"/>
        <end position="404"/>
    </location>
</feature>
<organism evidence="4 5">
    <name type="scientific">Adonisia turfae CCMR0082</name>
    <dbReference type="NCBI Taxonomy" id="2304604"/>
    <lineage>
        <taxon>Bacteria</taxon>
        <taxon>Bacillati</taxon>
        <taxon>Cyanobacteriota</taxon>
        <taxon>Adonisia</taxon>
        <taxon>Adonisia turfae</taxon>
    </lineage>
</organism>
<feature type="compositionally biased region" description="Polar residues" evidence="2">
    <location>
        <begin position="416"/>
        <end position="425"/>
    </location>
</feature>
<feature type="region of interest" description="Disordered" evidence="2">
    <location>
        <begin position="407"/>
        <end position="438"/>
    </location>
</feature>
<evidence type="ECO:0000256" key="1">
    <source>
        <dbReference type="SAM" id="Coils"/>
    </source>
</evidence>
<dbReference type="AlphaFoldDB" id="A0A6M0SJC6"/>
<feature type="domain" description="Telomere resolvase ResT/TelK catalytic" evidence="3">
    <location>
        <begin position="140"/>
        <end position="318"/>
    </location>
</feature>
<evidence type="ECO:0000259" key="3">
    <source>
        <dbReference type="Pfam" id="PF16684"/>
    </source>
</evidence>
<accession>A0A6M0SJC6</accession>
<dbReference type="Gene3D" id="1.10.443.30">
    <property type="entry name" value="Telomere resolvase"/>
    <property type="match status" value="1"/>
</dbReference>
<dbReference type="InterPro" id="IPR032047">
    <property type="entry name" value="ResT/TelK_cat"/>
</dbReference>
<protein>
    <recommendedName>
        <fullName evidence="3">Telomere resolvase ResT/TelK catalytic domain-containing protein</fullName>
    </recommendedName>
</protein>
<dbReference type="Gene3D" id="6.10.140.1780">
    <property type="match status" value="1"/>
</dbReference>
<reference evidence="4 5" key="1">
    <citation type="journal article" date="2020" name="Microb. Ecol.">
        <title>Ecogenomics of the Marine Benthic Filamentous Cyanobacterium Adonisia.</title>
        <authorList>
            <person name="Walter J.M."/>
            <person name="Coutinho F.H."/>
            <person name="Leomil L."/>
            <person name="Hargreaves P.I."/>
            <person name="Campeao M.E."/>
            <person name="Vieira V.V."/>
            <person name="Silva B.S."/>
            <person name="Fistarol G.O."/>
            <person name="Salomon P.S."/>
            <person name="Sawabe T."/>
            <person name="Mino S."/>
            <person name="Hosokawa M."/>
            <person name="Miyashita H."/>
            <person name="Maruyama F."/>
            <person name="van Verk M.C."/>
            <person name="Dutilh B.E."/>
            <person name="Thompson C.C."/>
            <person name="Thompson F.L."/>
        </authorList>
    </citation>
    <scope>NUCLEOTIDE SEQUENCE [LARGE SCALE GENOMIC DNA]</scope>
    <source>
        <strain evidence="4 5">CCMR0082</strain>
    </source>
</reference>
<dbReference type="RefSeq" id="WP_163671987.1">
    <property type="nucleotide sequence ID" value="NZ_QZCE01000019.1"/>
</dbReference>
<dbReference type="Pfam" id="PF16684">
    <property type="entry name" value="ResT-TelK_cat"/>
    <property type="match status" value="1"/>
</dbReference>
<dbReference type="EMBL" id="QZCE01000019">
    <property type="protein sequence ID" value="NEZ68414.1"/>
    <property type="molecule type" value="Genomic_DNA"/>
</dbReference>
<comment type="caution">
    <text evidence="4">The sequence shown here is derived from an EMBL/GenBank/DDBJ whole genome shotgun (WGS) entry which is preliminary data.</text>
</comment>
<sequence length="516" mass="57705">MATTTKAIPVDQFIQYAEGQRKTYQKSIAVFLAKLSALKSEKSIKTLCSDTLESIKGKSDSPNTWNVWVSAYRNSIRKFQADIELNDKNSFENPSPKRSTDAANGRTHYALKWLNLPKEVHNKRNDESKAKTDAQRGNAQPFDPFAVIAAAKKALLSTSYLEQAVAVEFLIGRRPTEVLKGQGFKLIGKYEIEFSGQLKKKQGEAKPYTIYTLTDAADVIDALVRLKRDADVRELEDDTNKQIDSRRNSAMNAAVRRVYKDVLKPPVGEKQLSNKNLRAAYVQAAAILFRNPRESMSKFAERLMGHSSVVATVSYEDYVCLNADGIELLHGQKRHELGEMPSTPKVEKRATVHIDGELKERFDAYGTGTHKEKINQLLNDADRAKTLEAKVVELERQLKAMSDALATAKPEPDSKLSGTDWSQVPSAELRGSQAPGSAEEKIRRAIEAIQAYNEGKELGQMYRLSEANVRYLSGSRHGTIKAYFAAHPEVADYDKGYGFSVQHDRGKTPIAEMIEW</sequence>
<name>A0A6M0SJC6_9CYAN</name>